<organism evidence="2 3">
    <name type="scientific">[Candida] subhashii</name>
    <dbReference type="NCBI Taxonomy" id="561895"/>
    <lineage>
        <taxon>Eukaryota</taxon>
        <taxon>Fungi</taxon>
        <taxon>Dikarya</taxon>
        <taxon>Ascomycota</taxon>
        <taxon>Saccharomycotina</taxon>
        <taxon>Pichiomycetes</taxon>
        <taxon>Debaryomycetaceae</taxon>
        <taxon>Spathaspora</taxon>
    </lineage>
</organism>
<accession>A0A8J5QMI5</accession>
<evidence type="ECO:0000256" key="1">
    <source>
        <dbReference type="SAM" id="MobiDB-lite"/>
    </source>
</evidence>
<dbReference type="RefSeq" id="XP_049263498.1">
    <property type="nucleotide sequence ID" value="XM_049407008.1"/>
</dbReference>
<feature type="compositionally biased region" description="Polar residues" evidence="1">
    <location>
        <begin position="698"/>
        <end position="710"/>
    </location>
</feature>
<keyword evidence="3" id="KW-1185">Reference proteome</keyword>
<feature type="compositionally biased region" description="Acidic residues" evidence="1">
    <location>
        <begin position="738"/>
        <end position="750"/>
    </location>
</feature>
<feature type="region of interest" description="Disordered" evidence="1">
    <location>
        <begin position="679"/>
        <end position="750"/>
    </location>
</feature>
<dbReference type="GeneID" id="73469981"/>
<dbReference type="OrthoDB" id="447103at2759"/>
<feature type="region of interest" description="Disordered" evidence="1">
    <location>
        <begin position="582"/>
        <end position="602"/>
    </location>
</feature>
<gene>
    <name evidence="2" type="ORF">J8A68_003180</name>
</gene>
<dbReference type="InterPro" id="IPR051177">
    <property type="entry name" value="CIK-Related_Protein"/>
</dbReference>
<evidence type="ECO:0000313" key="2">
    <source>
        <dbReference type="EMBL" id="KAG7663266.1"/>
    </source>
</evidence>
<evidence type="ECO:0000313" key="3">
    <source>
        <dbReference type="Proteomes" id="UP000694255"/>
    </source>
</evidence>
<comment type="caution">
    <text evidence="2">The sequence shown here is derived from an EMBL/GenBank/DDBJ whole genome shotgun (WGS) entry which is preliminary data.</text>
</comment>
<feature type="compositionally biased region" description="Polar residues" evidence="1">
    <location>
        <begin position="624"/>
        <end position="636"/>
    </location>
</feature>
<feature type="region of interest" description="Disordered" evidence="1">
    <location>
        <begin position="623"/>
        <end position="647"/>
    </location>
</feature>
<dbReference type="PANTHER" id="PTHR12984:SF3">
    <property type="entry name" value="N-TERMINAL KINASE-LIKE PROTEIN"/>
    <property type="match status" value="1"/>
</dbReference>
<dbReference type="Proteomes" id="UP000694255">
    <property type="component" value="Unassembled WGS sequence"/>
</dbReference>
<dbReference type="GO" id="GO:0006409">
    <property type="term" value="P:tRNA export from nucleus"/>
    <property type="evidence" value="ECO:0007669"/>
    <property type="project" value="TreeGrafter"/>
</dbReference>
<sequence>MNFIAKTFSTLTGTSIPYTIKDKIVDPLAPVPTTIDKQSIWTLYDGLNPKDNNSPVSIFEFNLREPSNNRHIPFAKNAFRQLKLIKFPHIVSCIDFIESDAFLYIITERIVPLATYLEQQIGQDAKVCGLYQVAQSLNFMNENAGVAYMNLNKYNSVVVNSQGEWKLFGFELVTKIDQEGEVYAMRNIMPGYNDVNVDDNTKDLKKVDAYRFGAFILYVFGIENVERLPGRLAGIVKKLLSSKPNLRIPINRYLKELESYHASNVIIKFNEQLTELKFLPEQEKLAFFRYTLPEYLEAESEFPPGLLNYKLLPEMIAQFNDISKKAQTGIDLERQEVLSGMLNLIIKFGIKLQADEFNKLIKPIIISSFCSSDRSIRMTLLNHLPDYHSFLSDSEVQNQIFANLITGFQDTNFLIRETTLKSITIIIDKISVKQVNQDLLRILAKSQMDPKPSIRVNTLILIIKISSKIYSTSKNNVLITALAKSLRDTFTPCKLTALQGFESLKSDFSMEEICSKILGHLAIALMDPKSTKVRNEARRIFQIYLQAVEEHAGDLDGMDEEDEDAEEREFFKKFAPATSPSKEVISDVSGDGSPADPATGGASSMWGMMSKLTSFGSGAVTGGELNQNFDRSTPDLTKTEPPTMAPLSTTVVEDIAEEGNGWDDFNDAWNQEENEIVAETKKLSIEPKPARRLPQPTKGPSPSLRTSTRTPVKASGLRLGSASKSRPKPKIDLQLKVEDDDAEDGWGDGW</sequence>
<proteinExistence type="predicted"/>
<dbReference type="AlphaFoldDB" id="A0A8J5QMI5"/>
<reference evidence="2 3" key="1">
    <citation type="journal article" date="2021" name="DNA Res.">
        <title>Genome analysis of Candida subhashii reveals its hybrid nature and dual mitochondrial genome conformations.</title>
        <authorList>
            <person name="Mixao V."/>
            <person name="Hegedusova E."/>
            <person name="Saus E."/>
            <person name="Pryszcz L.P."/>
            <person name="Cillingova A."/>
            <person name="Nosek J."/>
            <person name="Gabaldon T."/>
        </authorList>
    </citation>
    <scope>NUCLEOTIDE SEQUENCE [LARGE SCALE GENOMIC DNA]</scope>
    <source>
        <strain evidence="2 3">CBS 10753</strain>
    </source>
</reference>
<name>A0A8J5QMI5_9ASCO</name>
<dbReference type="GO" id="GO:0005737">
    <property type="term" value="C:cytoplasm"/>
    <property type="evidence" value="ECO:0007669"/>
    <property type="project" value="TreeGrafter"/>
</dbReference>
<feature type="compositionally biased region" description="Basic and acidic residues" evidence="1">
    <location>
        <begin position="679"/>
        <end position="689"/>
    </location>
</feature>
<dbReference type="PANTHER" id="PTHR12984">
    <property type="entry name" value="SCY1-RELATED S/T PROTEIN KINASE-LIKE"/>
    <property type="match status" value="1"/>
</dbReference>
<dbReference type="EMBL" id="JAGSYN010000141">
    <property type="protein sequence ID" value="KAG7663266.1"/>
    <property type="molecule type" value="Genomic_DNA"/>
</dbReference>
<protein>
    <submittedName>
        <fullName evidence="2">CEX1</fullName>
    </submittedName>
</protein>